<dbReference type="InterPro" id="IPR001387">
    <property type="entry name" value="Cro/C1-type_HTH"/>
</dbReference>
<dbReference type="Proteomes" id="UP000003879">
    <property type="component" value="Unassembled WGS sequence"/>
</dbReference>
<protein>
    <recommendedName>
        <fullName evidence="1">HTH cro/C1-type domain-containing protein</fullName>
    </recommendedName>
</protein>
<comment type="caution">
    <text evidence="2">The sequence shown here is derived from an EMBL/GenBank/DDBJ whole genome shotgun (WGS) entry which is preliminary data.</text>
</comment>
<proteinExistence type="predicted"/>
<sequence length="104" mass="11565">MENTINQRIKEIIEASGKTINSYAATVGVSQPTLKACVDGSNNPSFDTLQKILKGNPMISAEWLMRGVGEMLLDDQPQQRASFQKFNAEIEVGEDGYLKFKIKK</sequence>
<dbReference type="SUPFAM" id="SSF47413">
    <property type="entry name" value="lambda repressor-like DNA-binding domains"/>
    <property type="match status" value="1"/>
</dbReference>
<organism evidence="2 3">
    <name type="scientific">Bacteroides fragilis CL07T12C05</name>
    <dbReference type="NCBI Taxonomy" id="997883"/>
    <lineage>
        <taxon>Bacteria</taxon>
        <taxon>Pseudomonadati</taxon>
        <taxon>Bacteroidota</taxon>
        <taxon>Bacteroidia</taxon>
        <taxon>Bacteroidales</taxon>
        <taxon>Bacteroidaceae</taxon>
        <taxon>Bacteroides</taxon>
    </lineage>
</organism>
<dbReference type="EMBL" id="AGXN01000012">
    <property type="protein sequence ID" value="EIY96764.1"/>
    <property type="molecule type" value="Genomic_DNA"/>
</dbReference>
<dbReference type="Gene3D" id="1.10.260.40">
    <property type="entry name" value="lambda repressor-like DNA-binding domains"/>
    <property type="match status" value="1"/>
</dbReference>
<dbReference type="PATRIC" id="fig|997883.3.peg.2759"/>
<reference evidence="2 3" key="1">
    <citation type="submission" date="2012-02" db="EMBL/GenBank/DDBJ databases">
        <title>The Genome Sequence of Bacteroides fragilis CL07T12C05.</title>
        <authorList>
            <consortium name="The Broad Institute Genome Sequencing Platform"/>
            <person name="Earl A."/>
            <person name="Ward D."/>
            <person name="Feldgarden M."/>
            <person name="Gevers D."/>
            <person name="Zitomersky N.L."/>
            <person name="Coyne M.J."/>
            <person name="Comstock L.E."/>
            <person name="Young S.K."/>
            <person name="Zeng Q."/>
            <person name="Gargeya S."/>
            <person name="Fitzgerald M."/>
            <person name="Haas B."/>
            <person name="Abouelleil A."/>
            <person name="Alvarado L."/>
            <person name="Arachchi H.M."/>
            <person name="Berlin A."/>
            <person name="Chapman S.B."/>
            <person name="Gearin G."/>
            <person name="Goldberg J."/>
            <person name="Griggs A."/>
            <person name="Gujja S."/>
            <person name="Hansen M."/>
            <person name="Heiman D."/>
            <person name="Howarth C."/>
            <person name="Larimer J."/>
            <person name="Lui A."/>
            <person name="MacDonald P.J.P."/>
            <person name="McCowen C."/>
            <person name="Montmayeur A."/>
            <person name="Murphy C."/>
            <person name="Neiman D."/>
            <person name="Pearson M."/>
            <person name="Priest M."/>
            <person name="Roberts A."/>
            <person name="Saif S."/>
            <person name="Shea T."/>
            <person name="Sisk P."/>
            <person name="Stolte C."/>
            <person name="Sykes S."/>
            <person name="Wortman J."/>
            <person name="Nusbaum C."/>
            <person name="Birren B."/>
        </authorList>
    </citation>
    <scope>NUCLEOTIDE SEQUENCE [LARGE SCALE GENOMIC DNA]</scope>
    <source>
        <strain evidence="2 3">CL07T12C05</strain>
    </source>
</reference>
<name>A0A0E2AR02_BACFG</name>
<evidence type="ECO:0000313" key="2">
    <source>
        <dbReference type="EMBL" id="EIY96764.1"/>
    </source>
</evidence>
<evidence type="ECO:0000313" key="3">
    <source>
        <dbReference type="Proteomes" id="UP000003879"/>
    </source>
</evidence>
<evidence type="ECO:0000259" key="1">
    <source>
        <dbReference type="Pfam" id="PF01381"/>
    </source>
</evidence>
<dbReference type="AlphaFoldDB" id="A0A0E2AR02"/>
<dbReference type="HOGENOM" id="CLU_2244517_0_0_10"/>
<feature type="domain" description="HTH cro/C1-type" evidence="1">
    <location>
        <begin position="9"/>
        <end position="55"/>
    </location>
</feature>
<dbReference type="Pfam" id="PF01381">
    <property type="entry name" value="HTH_3"/>
    <property type="match status" value="1"/>
</dbReference>
<gene>
    <name evidence="2" type="ORF">HMPREF1056_02652</name>
</gene>
<dbReference type="InterPro" id="IPR010982">
    <property type="entry name" value="Lambda_DNA-bd_dom_sf"/>
</dbReference>
<dbReference type="RefSeq" id="WP_005793641.1">
    <property type="nucleotide sequence ID" value="NZ_JH724215.1"/>
</dbReference>
<dbReference type="GO" id="GO:0003677">
    <property type="term" value="F:DNA binding"/>
    <property type="evidence" value="ECO:0007669"/>
    <property type="project" value="InterPro"/>
</dbReference>
<dbReference type="CDD" id="cd00093">
    <property type="entry name" value="HTH_XRE"/>
    <property type="match status" value="1"/>
</dbReference>
<accession>A0A0E2AR02</accession>